<evidence type="ECO:0000313" key="6">
    <source>
        <dbReference type="EMBL" id="TSJ79407.1"/>
    </source>
</evidence>
<dbReference type="NCBIfam" id="NF002325">
    <property type="entry name" value="PRK01278.1"/>
    <property type="match status" value="1"/>
</dbReference>
<dbReference type="PANTHER" id="PTHR11986">
    <property type="entry name" value="AMINOTRANSFERASE CLASS III"/>
    <property type="match status" value="1"/>
</dbReference>
<dbReference type="Proteomes" id="UP000315648">
    <property type="component" value="Unassembled WGS sequence"/>
</dbReference>
<feature type="binding site" evidence="5">
    <location>
        <begin position="111"/>
        <end position="112"/>
    </location>
    <ligand>
        <name>pyridoxal 5'-phosphate</name>
        <dbReference type="ChEBI" id="CHEBI:597326"/>
    </ligand>
</feature>
<dbReference type="Gene3D" id="3.90.1150.10">
    <property type="entry name" value="Aspartate Aminotransferase, domain 1"/>
    <property type="match status" value="1"/>
</dbReference>
<comment type="miscellaneous">
    <text evidence="5">May also have succinyldiaminopimelate aminotransferase activity, thus carrying out the corresponding step in lysine biosynthesis.</text>
</comment>
<dbReference type="UniPathway" id="UPA00068">
    <property type="reaction ID" value="UER00109"/>
</dbReference>
<feature type="binding site" evidence="5">
    <location>
        <position position="147"/>
    </location>
    <ligand>
        <name>pyridoxal 5'-phosphate</name>
        <dbReference type="ChEBI" id="CHEBI:597326"/>
    </ligand>
</feature>
<dbReference type="InterPro" id="IPR049704">
    <property type="entry name" value="Aminotrans_3_PPA_site"/>
</dbReference>
<dbReference type="NCBIfam" id="TIGR00707">
    <property type="entry name" value="argD"/>
    <property type="match status" value="1"/>
</dbReference>
<dbReference type="GO" id="GO:0042802">
    <property type="term" value="F:identical protein binding"/>
    <property type="evidence" value="ECO:0007669"/>
    <property type="project" value="TreeGrafter"/>
</dbReference>
<dbReference type="InterPro" id="IPR015422">
    <property type="entry name" value="PyrdxlP-dep_Trfase_small"/>
</dbReference>
<keyword evidence="5" id="KW-0055">Arginine biosynthesis</keyword>
<comment type="similarity">
    <text evidence="5">Belongs to the class-III pyridoxal-phosphate-dependent aminotransferase family. ArgD subfamily.</text>
</comment>
<feature type="binding site" evidence="5">
    <location>
        <position position="150"/>
    </location>
    <ligand>
        <name>N(2)-acetyl-L-ornithine</name>
        <dbReference type="ChEBI" id="CHEBI:57805"/>
    </ligand>
</feature>
<dbReference type="FunFam" id="3.40.640.10:FF:000004">
    <property type="entry name" value="Acetylornithine aminotransferase"/>
    <property type="match status" value="1"/>
</dbReference>
<dbReference type="InterPro" id="IPR005814">
    <property type="entry name" value="Aminotrans_3"/>
</dbReference>
<keyword evidence="2 5" id="KW-0028">Amino-acid biosynthesis</keyword>
<dbReference type="EMBL" id="VMBG01000001">
    <property type="protein sequence ID" value="TSJ79407.1"/>
    <property type="molecule type" value="Genomic_DNA"/>
</dbReference>
<dbReference type="AlphaFoldDB" id="A0A556QRY1"/>
<dbReference type="GO" id="GO:0003992">
    <property type="term" value="F:N2-acetyl-L-ornithine:2-oxoglutarate 5-aminotransferase activity"/>
    <property type="evidence" value="ECO:0007669"/>
    <property type="project" value="UniProtKB-UniRule"/>
</dbReference>
<feature type="binding site" evidence="5">
    <location>
        <begin position="232"/>
        <end position="235"/>
    </location>
    <ligand>
        <name>pyridoxal 5'-phosphate</name>
        <dbReference type="ChEBI" id="CHEBI:597326"/>
    </ligand>
</feature>
<evidence type="ECO:0000313" key="7">
    <source>
        <dbReference type="Proteomes" id="UP000315648"/>
    </source>
</evidence>
<reference evidence="6 7" key="1">
    <citation type="submission" date="2019-07" db="EMBL/GenBank/DDBJ databases">
        <title>Description of 53C-WASEF.</title>
        <authorList>
            <person name="Pitt A."/>
            <person name="Hahn M.W."/>
        </authorList>
    </citation>
    <scope>NUCLEOTIDE SEQUENCE [LARGE SCALE GENOMIC DNA]</scope>
    <source>
        <strain evidence="6 7">53C-WASEF</strain>
    </source>
</reference>
<dbReference type="InterPro" id="IPR004636">
    <property type="entry name" value="AcOrn/SuccOrn_fam"/>
</dbReference>
<proteinExistence type="inferred from homology"/>
<dbReference type="PROSITE" id="PS00600">
    <property type="entry name" value="AA_TRANSFER_CLASS_3"/>
    <property type="match status" value="1"/>
</dbReference>
<keyword evidence="3 5" id="KW-0808">Transferase</keyword>
<comment type="cofactor">
    <cofactor evidence="5">
        <name>pyridoxal 5'-phosphate</name>
        <dbReference type="ChEBI" id="CHEBI:597326"/>
    </cofactor>
    <text evidence="5">Binds 1 pyridoxal phosphate per subunit.</text>
</comment>
<dbReference type="Pfam" id="PF00202">
    <property type="entry name" value="Aminotran_3"/>
    <property type="match status" value="1"/>
</dbReference>
<feature type="binding site" evidence="5">
    <location>
        <position position="289"/>
    </location>
    <ligand>
        <name>N(2)-acetyl-L-ornithine</name>
        <dbReference type="ChEBI" id="CHEBI:57805"/>
    </ligand>
</feature>
<evidence type="ECO:0000256" key="3">
    <source>
        <dbReference type="ARBA" id="ARBA00022679"/>
    </source>
</evidence>
<dbReference type="InterPro" id="IPR015424">
    <property type="entry name" value="PyrdxlP-dep_Trfase"/>
</dbReference>
<comment type="caution">
    <text evidence="6">The sequence shown here is derived from an EMBL/GenBank/DDBJ whole genome shotgun (WGS) entry which is preliminary data.</text>
</comment>
<dbReference type="CDD" id="cd00610">
    <property type="entry name" value="OAT_like"/>
    <property type="match status" value="1"/>
</dbReference>
<feature type="binding site" evidence="5">
    <location>
        <position position="290"/>
    </location>
    <ligand>
        <name>pyridoxal 5'-phosphate</name>
        <dbReference type="ChEBI" id="CHEBI:597326"/>
    </ligand>
</feature>
<dbReference type="EC" id="2.6.1.11" evidence="5"/>
<dbReference type="GO" id="GO:0030170">
    <property type="term" value="F:pyridoxal phosphate binding"/>
    <property type="evidence" value="ECO:0007669"/>
    <property type="project" value="InterPro"/>
</dbReference>
<accession>A0A556QRY1</accession>
<evidence type="ECO:0000256" key="1">
    <source>
        <dbReference type="ARBA" id="ARBA00022576"/>
    </source>
</evidence>
<evidence type="ECO:0000256" key="2">
    <source>
        <dbReference type="ARBA" id="ARBA00022605"/>
    </source>
</evidence>
<dbReference type="InterPro" id="IPR015421">
    <property type="entry name" value="PyrdxlP-dep_Trfase_major"/>
</dbReference>
<keyword evidence="4 5" id="KW-0663">Pyridoxal phosphate</keyword>
<dbReference type="GO" id="GO:0005737">
    <property type="term" value="C:cytoplasm"/>
    <property type="evidence" value="ECO:0007669"/>
    <property type="project" value="UniProtKB-SubCell"/>
</dbReference>
<comment type="subcellular location">
    <subcellularLocation>
        <location evidence="5">Cytoplasm</location>
    </subcellularLocation>
</comment>
<dbReference type="PANTHER" id="PTHR11986:SF79">
    <property type="entry name" value="ACETYLORNITHINE AMINOTRANSFERASE, MITOCHONDRIAL"/>
    <property type="match status" value="1"/>
</dbReference>
<comment type="pathway">
    <text evidence="5">Amino-acid biosynthesis; L-arginine biosynthesis; N(2)-acetyl-L-ornithine from L-glutamate: step 4/4.</text>
</comment>
<comment type="catalytic activity">
    <reaction evidence="5">
        <text>N(2)-acetyl-L-ornithine + 2-oxoglutarate = N-acetyl-L-glutamate 5-semialdehyde + L-glutamate</text>
        <dbReference type="Rhea" id="RHEA:18049"/>
        <dbReference type="ChEBI" id="CHEBI:16810"/>
        <dbReference type="ChEBI" id="CHEBI:29123"/>
        <dbReference type="ChEBI" id="CHEBI:29985"/>
        <dbReference type="ChEBI" id="CHEBI:57805"/>
        <dbReference type="EC" id="2.6.1.11"/>
    </reaction>
</comment>
<dbReference type="SUPFAM" id="SSF53383">
    <property type="entry name" value="PLP-dependent transferases"/>
    <property type="match status" value="1"/>
</dbReference>
<gene>
    <name evidence="5" type="primary">argD</name>
    <name evidence="6" type="ORF">FPL22_08995</name>
</gene>
<protein>
    <recommendedName>
        <fullName evidence="5">Acetylornithine aminotransferase</fullName>
        <shortName evidence="5">ACOAT</shortName>
        <ecNumber evidence="5">2.6.1.11</ecNumber>
    </recommendedName>
</protein>
<feature type="modified residue" description="N6-(pyridoxal phosphate)lysine" evidence="5">
    <location>
        <position position="261"/>
    </location>
</feature>
<dbReference type="RefSeq" id="WP_144229934.1">
    <property type="nucleotide sequence ID" value="NZ_CBCRVV010000007.1"/>
</dbReference>
<keyword evidence="1 5" id="KW-0032">Aminotransferase</keyword>
<evidence type="ECO:0000256" key="5">
    <source>
        <dbReference type="HAMAP-Rule" id="MF_01107"/>
    </source>
</evidence>
<dbReference type="OrthoDB" id="9807885at2"/>
<name>A0A556QRY1_9BACT</name>
<dbReference type="PIRSF" id="PIRSF000521">
    <property type="entry name" value="Transaminase_4ab_Lys_Orn"/>
    <property type="match status" value="1"/>
</dbReference>
<comment type="subunit">
    <text evidence="5">Homodimer.</text>
</comment>
<organism evidence="6 7">
    <name type="scientific">Rariglobus hedericola</name>
    <dbReference type="NCBI Taxonomy" id="2597822"/>
    <lineage>
        <taxon>Bacteria</taxon>
        <taxon>Pseudomonadati</taxon>
        <taxon>Verrucomicrobiota</taxon>
        <taxon>Opitutia</taxon>
        <taxon>Opitutales</taxon>
        <taxon>Opitutaceae</taxon>
        <taxon>Rariglobus</taxon>
    </lineage>
</organism>
<sequence length="407" mass="43068">MSNRPDVVRTSTADLYDAHVLKNYGRPALTLVRGSGSHVWDDQGGKFLDFTSGIAVSALGHCHPHWVASVQRQAGELIHTSNLFRNPNQGELARRLVGYAGPGRVFFCNSGAEANEGLLKLARLHGATKAGGEEGKCYKVICAKSAFHGRTFGGMSATPQEKIQKGFRPLVPGFAFGELNNLASFEALIDDQTAAIFVETIQGEGGVNSATTEFLLGLRKLCNQHNLLLMLDEVQCGVGRTGKFFAYEHAGVRPDAIGMAKGLGGGFPIGAIWIGEKAADLFQPGMHGTTFGGTPLACAAALAVLDVIEKEKLMEQVSRASGSWIEALTELATDFPAQVLGVRGRGFMVGIQLASDPAPYVAALRDAGLLVPSAGGNVIRLLPPLNATADELASSVEILRSVFVAKK</sequence>
<dbReference type="InterPro" id="IPR050103">
    <property type="entry name" value="Class-III_PLP-dep_AT"/>
</dbReference>
<dbReference type="GO" id="GO:0006526">
    <property type="term" value="P:L-arginine biosynthetic process"/>
    <property type="evidence" value="ECO:0007669"/>
    <property type="project" value="UniProtKB-UniRule"/>
</dbReference>
<dbReference type="HAMAP" id="MF_01107">
    <property type="entry name" value="ArgD_aminotrans_3"/>
    <property type="match status" value="1"/>
</dbReference>
<keyword evidence="7" id="KW-1185">Reference proteome</keyword>
<keyword evidence="5" id="KW-0963">Cytoplasm</keyword>
<dbReference type="Gene3D" id="3.40.640.10">
    <property type="entry name" value="Type I PLP-dependent aspartate aminotransferase-like (Major domain)"/>
    <property type="match status" value="1"/>
</dbReference>
<evidence type="ECO:0000256" key="4">
    <source>
        <dbReference type="ARBA" id="ARBA00022898"/>
    </source>
</evidence>